<accession>A0ACD3AH22</accession>
<organism evidence="1 2">
    <name type="scientific">Pluteus cervinus</name>
    <dbReference type="NCBI Taxonomy" id="181527"/>
    <lineage>
        <taxon>Eukaryota</taxon>
        <taxon>Fungi</taxon>
        <taxon>Dikarya</taxon>
        <taxon>Basidiomycota</taxon>
        <taxon>Agaricomycotina</taxon>
        <taxon>Agaricomycetes</taxon>
        <taxon>Agaricomycetidae</taxon>
        <taxon>Agaricales</taxon>
        <taxon>Pluteineae</taxon>
        <taxon>Pluteaceae</taxon>
        <taxon>Pluteus</taxon>
    </lineage>
</organism>
<protein>
    <submittedName>
        <fullName evidence="1">Uncharacterized protein</fullName>
    </submittedName>
</protein>
<dbReference type="EMBL" id="ML208457">
    <property type="protein sequence ID" value="TFK64887.1"/>
    <property type="molecule type" value="Genomic_DNA"/>
</dbReference>
<evidence type="ECO:0000313" key="1">
    <source>
        <dbReference type="EMBL" id="TFK64887.1"/>
    </source>
</evidence>
<evidence type="ECO:0000313" key="2">
    <source>
        <dbReference type="Proteomes" id="UP000308600"/>
    </source>
</evidence>
<proteinExistence type="predicted"/>
<keyword evidence="2" id="KW-1185">Reference proteome</keyword>
<dbReference type="Proteomes" id="UP000308600">
    <property type="component" value="Unassembled WGS sequence"/>
</dbReference>
<gene>
    <name evidence="1" type="ORF">BDN72DRAFT_222782</name>
</gene>
<name>A0ACD3AH22_9AGAR</name>
<reference evidence="1 2" key="1">
    <citation type="journal article" date="2019" name="Nat. Ecol. Evol.">
        <title>Megaphylogeny resolves global patterns of mushroom evolution.</title>
        <authorList>
            <person name="Varga T."/>
            <person name="Krizsan K."/>
            <person name="Foldi C."/>
            <person name="Dima B."/>
            <person name="Sanchez-Garcia M."/>
            <person name="Sanchez-Ramirez S."/>
            <person name="Szollosi G.J."/>
            <person name="Szarkandi J.G."/>
            <person name="Papp V."/>
            <person name="Albert L."/>
            <person name="Andreopoulos W."/>
            <person name="Angelini C."/>
            <person name="Antonin V."/>
            <person name="Barry K.W."/>
            <person name="Bougher N.L."/>
            <person name="Buchanan P."/>
            <person name="Buyck B."/>
            <person name="Bense V."/>
            <person name="Catcheside P."/>
            <person name="Chovatia M."/>
            <person name="Cooper J."/>
            <person name="Damon W."/>
            <person name="Desjardin D."/>
            <person name="Finy P."/>
            <person name="Geml J."/>
            <person name="Haridas S."/>
            <person name="Hughes K."/>
            <person name="Justo A."/>
            <person name="Karasinski D."/>
            <person name="Kautmanova I."/>
            <person name="Kiss B."/>
            <person name="Kocsube S."/>
            <person name="Kotiranta H."/>
            <person name="LaButti K.M."/>
            <person name="Lechner B.E."/>
            <person name="Liimatainen K."/>
            <person name="Lipzen A."/>
            <person name="Lukacs Z."/>
            <person name="Mihaltcheva S."/>
            <person name="Morgado L.N."/>
            <person name="Niskanen T."/>
            <person name="Noordeloos M.E."/>
            <person name="Ohm R.A."/>
            <person name="Ortiz-Santana B."/>
            <person name="Ovrebo C."/>
            <person name="Racz N."/>
            <person name="Riley R."/>
            <person name="Savchenko A."/>
            <person name="Shiryaev A."/>
            <person name="Soop K."/>
            <person name="Spirin V."/>
            <person name="Szebenyi C."/>
            <person name="Tomsovsky M."/>
            <person name="Tulloss R.E."/>
            <person name="Uehling J."/>
            <person name="Grigoriev I.V."/>
            <person name="Vagvolgyi C."/>
            <person name="Papp T."/>
            <person name="Martin F.M."/>
            <person name="Miettinen O."/>
            <person name="Hibbett D.S."/>
            <person name="Nagy L.G."/>
        </authorList>
    </citation>
    <scope>NUCLEOTIDE SEQUENCE [LARGE SCALE GENOMIC DNA]</scope>
    <source>
        <strain evidence="1 2">NL-1719</strain>
    </source>
</reference>
<sequence length="150" mass="16888">MGCGICFETAFMPCQAHCFRFFEQMADTRTQFQGSLSVVSITLYSFAPLLVARYTRSLVATRAQFQLSLSIESVTLCTFALPTHLQAFPALVHLHLQHHLLLPHPLAHQTCSTRRSPLLLTLRRYILPQSLIRRGRLSPNGTDQCATYPA</sequence>